<dbReference type="Gene3D" id="3.90.550.10">
    <property type="entry name" value="Spore Coat Polysaccharide Biosynthesis Protein SpsA, Chain A"/>
    <property type="match status" value="1"/>
</dbReference>
<dbReference type="STRING" id="37625.SAMN05660420_02102"/>
<dbReference type="GO" id="GO:0016758">
    <property type="term" value="F:hexosyltransferase activity"/>
    <property type="evidence" value="ECO:0007669"/>
    <property type="project" value="UniProtKB-ARBA"/>
</dbReference>
<dbReference type="InterPro" id="IPR029044">
    <property type="entry name" value="Nucleotide-diphossugar_trans"/>
</dbReference>
<name>A0A1H4BAE6_9BACT</name>
<dbReference type="InterPro" id="IPR001173">
    <property type="entry name" value="Glyco_trans_2-like"/>
</dbReference>
<evidence type="ECO:0000313" key="2">
    <source>
        <dbReference type="EMBL" id="SEA45066.1"/>
    </source>
</evidence>
<protein>
    <submittedName>
        <fullName evidence="2">Glycosyltransferase involved in cell wall bisynthesis</fullName>
    </submittedName>
</protein>
<evidence type="ECO:0000313" key="3">
    <source>
        <dbReference type="Proteomes" id="UP000199409"/>
    </source>
</evidence>
<organism evidence="2 3">
    <name type="scientific">Desulfuromusa kysingii</name>
    <dbReference type="NCBI Taxonomy" id="37625"/>
    <lineage>
        <taxon>Bacteria</taxon>
        <taxon>Pseudomonadati</taxon>
        <taxon>Thermodesulfobacteriota</taxon>
        <taxon>Desulfuromonadia</taxon>
        <taxon>Desulfuromonadales</taxon>
        <taxon>Geopsychrobacteraceae</taxon>
        <taxon>Desulfuromusa</taxon>
    </lineage>
</organism>
<dbReference type="Pfam" id="PF00535">
    <property type="entry name" value="Glycos_transf_2"/>
    <property type="match status" value="1"/>
</dbReference>
<dbReference type="PANTHER" id="PTHR22916">
    <property type="entry name" value="GLYCOSYLTRANSFERASE"/>
    <property type="match status" value="1"/>
</dbReference>
<proteinExistence type="predicted"/>
<dbReference type="RefSeq" id="WP_092347916.1">
    <property type="nucleotide sequence ID" value="NZ_FNQN01000006.1"/>
</dbReference>
<dbReference type="SUPFAM" id="SSF53448">
    <property type="entry name" value="Nucleotide-diphospho-sugar transferases"/>
    <property type="match status" value="1"/>
</dbReference>
<keyword evidence="2" id="KW-0808">Transferase</keyword>
<dbReference type="PANTHER" id="PTHR22916:SF3">
    <property type="entry name" value="UDP-GLCNAC:BETAGAL BETA-1,3-N-ACETYLGLUCOSAMINYLTRANSFERASE-LIKE PROTEIN 1"/>
    <property type="match status" value="1"/>
</dbReference>
<dbReference type="EMBL" id="FNQN01000006">
    <property type="protein sequence ID" value="SEA45066.1"/>
    <property type="molecule type" value="Genomic_DNA"/>
</dbReference>
<evidence type="ECO:0000259" key="1">
    <source>
        <dbReference type="Pfam" id="PF00535"/>
    </source>
</evidence>
<dbReference type="OrthoDB" id="305760at2"/>
<accession>A0A1H4BAE6</accession>
<reference evidence="2 3" key="1">
    <citation type="submission" date="2016-10" db="EMBL/GenBank/DDBJ databases">
        <authorList>
            <person name="de Groot N.N."/>
        </authorList>
    </citation>
    <scope>NUCLEOTIDE SEQUENCE [LARGE SCALE GENOMIC DNA]</scope>
    <source>
        <strain evidence="2 3">DSM 7343</strain>
    </source>
</reference>
<keyword evidence="3" id="KW-1185">Reference proteome</keyword>
<dbReference type="AlphaFoldDB" id="A0A1H4BAE6"/>
<sequence length="291" mass="32981">MNGLFSVIVPVYNGEKFIKETLESALDQVNVDFEIIVIDDGSTDNTRKIVRSFGEKVTLYEQKNSGVSVARNFGSSKANGEYLAFLDADDIWMPDKLKKQQDKLSNGCDLVYTDRYNIGEIGDLPQIHSDICEMPEGDIFEKLLCGNFITNSSVVVKKTIYEKFGGYDDKLYTCEDWALWLTISAYHNIGVCLEPLVKYRFHAGGKSRNYKRQALTRNEIIRSILNTPRGLQLTRISIAKIWSKTYRTSAWASASSGDLVMSIAYYLHALARWPFDLSCWYDLARVLAGRA</sequence>
<gene>
    <name evidence="2" type="ORF">SAMN05660420_02102</name>
</gene>
<dbReference type="Proteomes" id="UP000199409">
    <property type="component" value="Unassembled WGS sequence"/>
</dbReference>
<feature type="domain" description="Glycosyltransferase 2-like" evidence="1">
    <location>
        <begin position="6"/>
        <end position="130"/>
    </location>
</feature>